<keyword evidence="1" id="KW-0812">Transmembrane</keyword>
<protein>
    <submittedName>
        <fullName evidence="2">Uncharacterized membrane-anchored protein YjiN, DUF445 family</fullName>
    </submittedName>
</protein>
<reference evidence="2 3" key="1">
    <citation type="submission" date="2016-11" db="EMBL/GenBank/DDBJ databases">
        <authorList>
            <person name="Jaros S."/>
            <person name="Januszkiewicz K."/>
            <person name="Wedrychowicz H."/>
        </authorList>
    </citation>
    <scope>NUCLEOTIDE SEQUENCE [LARGE SCALE GENOMIC DNA]</scope>
    <source>
        <strain evidence="2 3">GAS499</strain>
    </source>
</reference>
<keyword evidence="1" id="KW-1133">Transmembrane helix</keyword>
<name>A0A1M6M106_9BRAD</name>
<evidence type="ECO:0000256" key="1">
    <source>
        <dbReference type="SAM" id="Phobius"/>
    </source>
</evidence>
<dbReference type="Pfam" id="PF04286">
    <property type="entry name" value="DUF445"/>
    <property type="match status" value="1"/>
</dbReference>
<dbReference type="AlphaFoldDB" id="A0A1M6M106"/>
<dbReference type="Proteomes" id="UP000189935">
    <property type="component" value="Chromosome I"/>
</dbReference>
<dbReference type="GO" id="GO:0005886">
    <property type="term" value="C:plasma membrane"/>
    <property type="evidence" value="ECO:0007669"/>
    <property type="project" value="TreeGrafter"/>
</dbReference>
<evidence type="ECO:0000313" key="2">
    <source>
        <dbReference type="EMBL" id="SHJ77161.1"/>
    </source>
</evidence>
<accession>A0A1M6M106</accession>
<dbReference type="PANTHER" id="PTHR38442">
    <property type="entry name" value="INNER MEMBRANE PROTEIN-RELATED"/>
    <property type="match status" value="1"/>
</dbReference>
<sequence length="438" mass="48554">MRVLVHPKAAMTLPATFSFDAPGDAARAAELRRVKALATLVLAGTLLLFVTAKLLLPVHPIFGFVAAFAEAATIGGLADWYAVVALFKRPLGLPIPHTAIIQSNQHRIADKLGEFIEVHFLEAAPVEAKLRQIDFATFIAEWLRDRKRSTDLARFVLRLLPEAVTATETSGLMTFITRRITTQLQSIDLAPLAAGTLRAFVKEGRHQGLLDDILRAVHETLTRPETMAMVRAKIRGELPTLLKLYRADKYLVNKIVASATAFFEEVRSDQKHPFRGEFDQMVLSLVDRLGSDPSYADRIDGLKRDFLARPELAELARTIWSNARTFIERSASGESQVLQHHLAKMFMEAGEALASDGALRAEINQGFVAVLRSFIADQKSGVSSFISDQVKAWDMGQLLQLIEINIGKDLQYIRFNGSLIGGLAGLTLYTVELLVRWL</sequence>
<dbReference type="PANTHER" id="PTHR38442:SF1">
    <property type="entry name" value="INNER MEMBRANE PROTEIN"/>
    <property type="match status" value="1"/>
</dbReference>
<proteinExistence type="predicted"/>
<dbReference type="InterPro" id="IPR007383">
    <property type="entry name" value="DUF445"/>
</dbReference>
<organism evidence="2 3">
    <name type="scientific">Bradyrhizobium lablabi</name>
    <dbReference type="NCBI Taxonomy" id="722472"/>
    <lineage>
        <taxon>Bacteria</taxon>
        <taxon>Pseudomonadati</taxon>
        <taxon>Pseudomonadota</taxon>
        <taxon>Alphaproteobacteria</taxon>
        <taxon>Hyphomicrobiales</taxon>
        <taxon>Nitrobacteraceae</taxon>
        <taxon>Bradyrhizobium</taxon>
    </lineage>
</organism>
<feature type="transmembrane region" description="Helical" evidence="1">
    <location>
        <begin position="36"/>
        <end position="55"/>
    </location>
</feature>
<keyword evidence="1" id="KW-0472">Membrane</keyword>
<dbReference type="EMBL" id="LT670844">
    <property type="protein sequence ID" value="SHJ77161.1"/>
    <property type="molecule type" value="Genomic_DNA"/>
</dbReference>
<gene>
    <name evidence="2" type="ORF">SAMN05444159_1443</name>
</gene>
<evidence type="ECO:0000313" key="3">
    <source>
        <dbReference type="Proteomes" id="UP000189935"/>
    </source>
</evidence>